<accession>A0A2R6NP97</accession>
<dbReference type="Proteomes" id="UP000186601">
    <property type="component" value="Unassembled WGS sequence"/>
</dbReference>
<dbReference type="AlphaFoldDB" id="A0A2R6NP97"/>
<keyword evidence="4" id="KW-1185">Reference proteome</keyword>
<dbReference type="OrthoDB" id="10042665at2759"/>
<dbReference type="EMBL" id="MLYV02000996">
    <property type="protein sequence ID" value="PSR74311.1"/>
    <property type="molecule type" value="Genomic_DNA"/>
</dbReference>
<gene>
    <name evidence="3" type="ORF">PHLCEN_2v9928</name>
</gene>
<name>A0A2R6NP97_9APHY</name>
<dbReference type="InterPro" id="IPR054289">
    <property type="entry name" value="DUF7025"/>
</dbReference>
<dbReference type="Pfam" id="PF22942">
    <property type="entry name" value="DUF7025"/>
    <property type="match status" value="1"/>
</dbReference>
<proteinExistence type="predicted"/>
<feature type="region of interest" description="Disordered" evidence="1">
    <location>
        <begin position="1"/>
        <end position="52"/>
    </location>
</feature>
<evidence type="ECO:0000313" key="3">
    <source>
        <dbReference type="EMBL" id="PSR74311.1"/>
    </source>
</evidence>
<feature type="compositionally biased region" description="Acidic residues" evidence="1">
    <location>
        <begin position="18"/>
        <end position="32"/>
    </location>
</feature>
<protein>
    <recommendedName>
        <fullName evidence="2">DUF7025 domain-containing protein</fullName>
    </recommendedName>
</protein>
<reference evidence="3 4" key="1">
    <citation type="submission" date="2018-02" db="EMBL/GenBank/DDBJ databases">
        <title>Genome sequence of the basidiomycete white-rot fungus Phlebia centrifuga.</title>
        <authorList>
            <person name="Granchi Z."/>
            <person name="Peng M."/>
            <person name="de Vries R.P."/>
            <person name="Hilden K."/>
            <person name="Makela M.R."/>
            <person name="Grigoriev I."/>
            <person name="Riley R."/>
        </authorList>
    </citation>
    <scope>NUCLEOTIDE SEQUENCE [LARGE SCALE GENOMIC DNA]</scope>
    <source>
        <strain evidence="3 4">FBCC195</strain>
    </source>
</reference>
<evidence type="ECO:0000259" key="2">
    <source>
        <dbReference type="Pfam" id="PF22942"/>
    </source>
</evidence>
<dbReference type="STRING" id="98765.A0A2R6NP97"/>
<organism evidence="3 4">
    <name type="scientific">Hermanssonia centrifuga</name>
    <dbReference type="NCBI Taxonomy" id="98765"/>
    <lineage>
        <taxon>Eukaryota</taxon>
        <taxon>Fungi</taxon>
        <taxon>Dikarya</taxon>
        <taxon>Basidiomycota</taxon>
        <taxon>Agaricomycotina</taxon>
        <taxon>Agaricomycetes</taxon>
        <taxon>Polyporales</taxon>
        <taxon>Meruliaceae</taxon>
        <taxon>Hermanssonia</taxon>
    </lineage>
</organism>
<dbReference type="PANTHER" id="PTHR46411">
    <property type="entry name" value="FAMILY ATPASE, PUTATIVE-RELATED"/>
    <property type="match status" value="1"/>
</dbReference>
<evidence type="ECO:0000313" key="4">
    <source>
        <dbReference type="Proteomes" id="UP000186601"/>
    </source>
</evidence>
<evidence type="ECO:0000256" key="1">
    <source>
        <dbReference type="SAM" id="MobiDB-lite"/>
    </source>
</evidence>
<comment type="caution">
    <text evidence="3">The sequence shown here is derived from an EMBL/GenBank/DDBJ whole genome shotgun (WGS) entry which is preliminary data.</text>
</comment>
<feature type="domain" description="DUF7025" evidence="2">
    <location>
        <begin position="216"/>
        <end position="312"/>
    </location>
</feature>
<dbReference type="PANTHER" id="PTHR46411:SF3">
    <property type="entry name" value="AAA+ ATPASE DOMAIN-CONTAINING PROTEIN"/>
    <property type="match status" value="1"/>
</dbReference>
<sequence length="375" mass="42292">MVRTLQTSARHVAYSDPGADDIDDYGNDDEDNSNSNNSNNPSHIVSPLLADPDKPSQALSSYDLTNLELGVNRIRSKWAPEKKCFIIEPDNQEENEGGDGPPTYPPTHIFTVFRTFAPTPNPDLFSISKKIHVWSPHLVKSAKVVIEDYMSISWNAKPVILDPDNILVFLPKFKEHLHLLRADAKDGNDDSAKVIEHLAYFLDFIQKEYQNTLATLRSLLEERKISFDLVWGVFMPGTVLVTHCKTTGEPLVVRLRSCLQQCANFYEPRHWALTCEFVDTDKGFPGYAELVVKIYDFAGAEVITSLAAFPLDPYLQEPRRIVFNVDDVEDIQWNPEAFDRLDIPGNKKEIVQTLIESHTQKVAAFDDFVPGKGSA</sequence>
<feature type="compositionally biased region" description="Low complexity" evidence="1">
    <location>
        <begin position="33"/>
        <end position="42"/>
    </location>
</feature>